<dbReference type="Pfam" id="PF00085">
    <property type="entry name" value="Thioredoxin"/>
    <property type="match status" value="1"/>
</dbReference>
<proteinExistence type="inferred from homology"/>
<sequence>MPMKPSPLIWETLQKYRILEPKSSSGLDLSNKRKLKKLSNRHRHKNNDAEKVEASARLEYLTEEMREAGYVPDTKYVVHDIDQEAKEKALMHHSERLAIAYGLISTPPGTTLRIMKNLRICGDCHNAIKFISKIEERQIIVRDNKRFHHFRDGKSLVCNNNPTTVLQGKVTQVKTEESKEVTSKKSRIINGAAQSHRPSQIRTFPSTLSISATFSPFQVFHAPSRSKDLLYDAGSSIIWCLSVLYALPNCVFEKDYHLKSTLLYVESASEAGPCEEKVQAASDATQNNLFPEFPTKDINRRVALGSSVAAVGLFLSSRLDFGVSLKDLSAAAMPYEQALANGKPTLVEFYADWCEVCRELAPDVYKVEQQYMDRVNFVMLNVDNTKWEQELDEFGVEGIPHFAFLDRNGNEEGNVVGRLPKQYLLENVDALARGETSIPHSRIVGQFSSSESRKVHGVVDPRSHD</sequence>
<dbReference type="GO" id="GO:0009535">
    <property type="term" value="C:chloroplast thylakoid membrane"/>
    <property type="evidence" value="ECO:0007669"/>
    <property type="project" value="TreeGrafter"/>
</dbReference>
<evidence type="ECO:0000259" key="12">
    <source>
        <dbReference type="PROSITE" id="PS51352"/>
    </source>
</evidence>
<evidence type="ECO:0000256" key="2">
    <source>
        <dbReference type="ARBA" id="ARBA00008987"/>
    </source>
</evidence>
<dbReference type="InterPro" id="IPR036249">
    <property type="entry name" value="Thioredoxin-like_sf"/>
</dbReference>
<evidence type="ECO:0000256" key="8">
    <source>
        <dbReference type="ARBA" id="ARBA00023157"/>
    </source>
</evidence>
<evidence type="ECO:0000256" key="3">
    <source>
        <dbReference type="ARBA" id="ARBA00022448"/>
    </source>
</evidence>
<evidence type="ECO:0000313" key="13">
    <source>
        <dbReference type="EMBL" id="KAK9129983.1"/>
    </source>
</evidence>
<accession>A0AAP0P474</accession>
<dbReference type="PANTHER" id="PTHR47353:SF1">
    <property type="entry name" value="THIOREDOXIN-LIKE PROTEIN HCF164, CHLOROPLASTIC"/>
    <property type="match status" value="1"/>
</dbReference>
<feature type="domain" description="Thioredoxin" evidence="12">
    <location>
        <begin position="284"/>
        <end position="433"/>
    </location>
</feature>
<dbReference type="Proteomes" id="UP001417504">
    <property type="component" value="Unassembled WGS sequence"/>
</dbReference>
<dbReference type="Pfam" id="PF14432">
    <property type="entry name" value="DYW_deaminase"/>
    <property type="match status" value="1"/>
</dbReference>
<keyword evidence="3" id="KW-0813">Transport</keyword>
<dbReference type="Gene3D" id="3.40.30.10">
    <property type="entry name" value="Glutaredoxin"/>
    <property type="match status" value="1"/>
</dbReference>
<dbReference type="EMBL" id="JBBNAE010000004">
    <property type="protein sequence ID" value="KAK9129983.1"/>
    <property type="molecule type" value="Genomic_DNA"/>
</dbReference>
<evidence type="ECO:0000256" key="6">
    <source>
        <dbReference type="ARBA" id="ARBA00022946"/>
    </source>
</evidence>
<keyword evidence="6" id="KW-0809">Transit peptide</keyword>
<gene>
    <name evidence="13" type="ORF">Sjap_010470</name>
</gene>
<dbReference type="AlphaFoldDB" id="A0AAP0P474"/>
<evidence type="ECO:0000313" key="14">
    <source>
        <dbReference type="Proteomes" id="UP001417504"/>
    </source>
</evidence>
<dbReference type="InterPro" id="IPR044241">
    <property type="entry name" value="TxlA/HCF164"/>
</dbReference>
<dbReference type="GO" id="GO:0016671">
    <property type="term" value="F:oxidoreductase activity, acting on a sulfur group of donors, disulfide as acceptor"/>
    <property type="evidence" value="ECO:0007669"/>
    <property type="project" value="TreeGrafter"/>
</dbReference>
<evidence type="ECO:0000256" key="5">
    <source>
        <dbReference type="ARBA" id="ARBA00022640"/>
    </source>
</evidence>
<comment type="caution">
    <text evidence="13">The sequence shown here is derived from an EMBL/GenBank/DDBJ whole genome shotgun (WGS) entry which is preliminary data.</text>
</comment>
<dbReference type="InterPro" id="IPR032867">
    <property type="entry name" value="DYW_dom"/>
</dbReference>
<evidence type="ECO:0000256" key="7">
    <source>
        <dbReference type="ARBA" id="ARBA00022982"/>
    </source>
</evidence>
<keyword evidence="14" id="KW-1185">Reference proteome</keyword>
<reference evidence="13 14" key="1">
    <citation type="submission" date="2024-01" db="EMBL/GenBank/DDBJ databases">
        <title>Genome assemblies of Stephania.</title>
        <authorList>
            <person name="Yang L."/>
        </authorList>
    </citation>
    <scope>NUCLEOTIDE SEQUENCE [LARGE SCALE GENOMIC DNA]</scope>
    <source>
        <strain evidence="13">QJT</strain>
        <tissue evidence="13">Leaf</tissue>
    </source>
</reference>
<evidence type="ECO:0000256" key="11">
    <source>
        <dbReference type="ARBA" id="ARBA00077449"/>
    </source>
</evidence>
<dbReference type="GO" id="GO:0010190">
    <property type="term" value="P:cytochrome b6f complex assembly"/>
    <property type="evidence" value="ECO:0007669"/>
    <property type="project" value="TreeGrafter"/>
</dbReference>
<evidence type="ECO:0000256" key="10">
    <source>
        <dbReference type="ARBA" id="ARBA00069209"/>
    </source>
</evidence>
<dbReference type="FunFam" id="3.40.30.10:FF:000145">
    <property type="entry name" value="thioredoxin-like protein HCF164, chloroplastic"/>
    <property type="match status" value="1"/>
</dbReference>
<dbReference type="PROSITE" id="PS51352">
    <property type="entry name" value="THIOREDOXIN_2"/>
    <property type="match status" value="1"/>
</dbReference>
<dbReference type="PANTHER" id="PTHR47353">
    <property type="entry name" value="THIOREDOXIN-LIKE PROTEIN HCF164, CHLOROPLASTIC"/>
    <property type="match status" value="1"/>
</dbReference>
<dbReference type="SUPFAM" id="SSF52833">
    <property type="entry name" value="Thioredoxin-like"/>
    <property type="match status" value="1"/>
</dbReference>
<evidence type="ECO:0000256" key="4">
    <source>
        <dbReference type="ARBA" id="ARBA00022528"/>
    </source>
</evidence>
<dbReference type="InterPro" id="IPR013766">
    <property type="entry name" value="Thioredoxin_domain"/>
</dbReference>
<keyword evidence="7" id="KW-0249">Electron transport</keyword>
<protein>
    <recommendedName>
        <fullName evidence="10">Thioredoxin-like protein HCF164, chloroplastic</fullName>
    </recommendedName>
    <alternativeName>
        <fullName evidence="11">Protein HIGH CHLOROPHYLL FLUORESCENCE 164</fullName>
    </alternativeName>
</protein>
<keyword evidence="8" id="KW-1015">Disulfide bond</keyword>
<evidence type="ECO:0000256" key="1">
    <source>
        <dbReference type="ARBA" id="ARBA00004229"/>
    </source>
</evidence>
<keyword evidence="4" id="KW-0150">Chloroplast</keyword>
<organism evidence="13 14">
    <name type="scientific">Stephania japonica</name>
    <dbReference type="NCBI Taxonomy" id="461633"/>
    <lineage>
        <taxon>Eukaryota</taxon>
        <taxon>Viridiplantae</taxon>
        <taxon>Streptophyta</taxon>
        <taxon>Embryophyta</taxon>
        <taxon>Tracheophyta</taxon>
        <taxon>Spermatophyta</taxon>
        <taxon>Magnoliopsida</taxon>
        <taxon>Ranunculales</taxon>
        <taxon>Menispermaceae</taxon>
        <taxon>Menispermoideae</taxon>
        <taxon>Cissampelideae</taxon>
        <taxon>Stephania</taxon>
    </lineage>
</organism>
<name>A0AAP0P474_9MAGN</name>
<keyword evidence="5" id="KW-0934">Plastid</keyword>
<dbReference type="CDD" id="cd02950">
    <property type="entry name" value="TxlA"/>
    <property type="match status" value="1"/>
</dbReference>
<keyword evidence="9" id="KW-0676">Redox-active center</keyword>
<dbReference type="GO" id="GO:0008270">
    <property type="term" value="F:zinc ion binding"/>
    <property type="evidence" value="ECO:0007669"/>
    <property type="project" value="InterPro"/>
</dbReference>
<comment type="similarity">
    <text evidence="2">Belongs to the thioredoxin family.</text>
</comment>
<comment type="subcellular location">
    <subcellularLocation>
        <location evidence="1">Plastid</location>
        <location evidence="1">Chloroplast</location>
    </subcellularLocation>
</comment>
<evidence type="ECO:0000256" key="9">
    <source>
        <dbReference type="ARBA" id="ARBA00023284"/>
    </source>
</evidence>